<dbReference type="InterPro" id="IPR018356">
    <property type="entry name" value="Tscrpt_reg_HTH_DeoR_CS"/>
</dbReference>
<keyword evidence="7" id="KW-1185">Reference proteome</keyword>
<dbReference type="Proteomes" id="UP000315252">
    <property type="component" value="Unassembled WGS sequence"/>
</dbReference>
<dbReference type="SMART" id="SM00420">
    <property type="entry name" value="HTH_DEOR"/>
    <property type="match status" value="1"/>
</dbReference>
<evidence type="ECO:0000256" key="2">
    <source>
        <dbReference type="ARBA" id="ARBA00023015"/>
    </source>
</evidence>
<dbReference type="GO" id="GO:0003700">
    <property type="term" value="F:DNA-binding transcription factor activity"/>
    <property type="evidence" value="ECO:0007669"/>
    <property type="project" value="InterPro"/>
</dbReference>
<dbReference type="OrthoDB" id="9814815at2"/>
<dbReference type="PANTHER" id="PTHR30363:SF4">
    <property type="entry name" value="GLYCEROL-3-PHOSPHATE REGULON REPRESSOR"/>
    <property type="match status" value="1"/>
</dbReference>
<dbReference type="InterPro" id="IPR037171">
    <property type="entry name" value="NagB/RpiA_transferase-like"/>
</dbReference>
<evidence type="ECO:0000256" key="1">
    <source>
        <dbReference type="ARBA" id="ARBA00022491"/>
    </source>
</evidence>
<keyword evidence="1" id="KW-0678">Repressor</keyword>
<dbReference type="Gene3D" id="1.10.10.10">
    <property type="entry name" value="Winged helix-like DNA-binding domain superfamily/Winged helix DNA-binding domain"/>
    <property type="match status" value="1"/>
</dbReference>
<dbReference type="PANTHER" id="PTHR30363">
    <property type="entry name" value="HTH-TYPE TRANSCRIPTIONAL REGULATOR SRLR-RELATED"/>
    <property type="match status" value="1"/>
</dbReference>
<name>A0A545T420_9PROT</name>
<dbReference type="Pfam" id="PF00455">
    <property type="entry name" value="DeoRC"/>
    <property type="match status" value="1"/>
</dbReference>
<dbReference type="AlphaFoldDB" id="A0A545T420"/>
<keyword evidence="4" id="KW-0804">Transcription</keyword>
<dbReference type="InterPro" id="IPR001034">
    <property type="entry name" value="DeoR_HTH"/>
</dbReference>
<dbReference type="InterPro" id="IPR050313">
    <property type="entry name" value="Carb_Metab_HTH_regulators"/>
</dbReference>
<accession>A0A545T420</accession>
<reference evidence="6 7" key="1">
    <citation type="submission" date="2019-06" db="EMBL/GenBank/DDBJ databases">
        <title>Whole genome sequence for Rhodospirillaceae sp. R148.</title>
        <authorList>
            <person name="Wang G."/>
        </authorList>
    </citation>
    <scope>NUCLEOTIDE SEQUENCE [LARGE SCALE GENOMIC DNA]</scope>
    <source>
        <strain evidence="6 7">R148</strain>
    </source>
</reference>
<proteinExistence type="predicted"/>
<protein>
    <submittedName>
        <fullName evidence="6">DeoR/GlpR transcriptional regulator</fullName>
    </submittedName>
</protein>
<evidence type="ECO:0000256" key="4">
    <source>
        <dbReference type="ARBA" id="ARBA00023163"/>
    </source>
</evidence>
<dbReference type="SMART" id="SM01134">
    <property type="entry name" value="DeoRC"/>
    <property type="match status" value="1"/>
</dbReference>
<comment type="caution">
    <text evidence="6">The sequence shown here is derived from an EMBL/GenBank/DDBJ whole genome shotgun (WGS) entry which is preliminary data.</text>
</comment>
<evidence type="ECO:0000313" key="6">
    <source>
        <dbReference type="EMBL" id="TQV71964.1"/>
    </source>
</evidence>
<dbReference type="InterPro" id="IPR014036">
    <property type="entry name" value="DeoR-like_C"/>
</dbReference>
<dbReference type="Gene3D" id="3.30.750.70">
    <property type="entry name" value="4-hydroxybutyrate coenzyme like domains"/>
    <property type="match status" value="1"/>
</dbReference>
<evidence type="ECO:0000256" key="3">
    <source>
        <dbReference type="ARBA" id="ARBA00023125"/>
    </source>
</evidence>
<dbReference type="Pfam" id="PF08220">
    <property type="entry name" value="HTH_DeoR"/>
    <property type="match status" value="1"/>
</dbReference>
<dbReference type="PROSITE" id="PS00894">
    <property type="entry name" value="HTH_DEOR_1"/>
    <property type="match status" value="1"/>
</dbReference>
<feature type="domain" description="HTH deoR-type" evidence="5">
    <location>
        <begin position="5"/>
        <end position="60"/>
    </location>
</feature>
<dbReference type="InterPro" id="IPR036388">
    <property type="entry name" value="WH-like_DNA-bd_sf"/>
</dbReference>
<sequence>MDDAISDRQALIAERVRQRGFQTIAELAAHFEVTGQTIRRDVHELSERGILKRRHGGVELPEPGANLSFADRQILNLTAKEQIARAALGQIPNGASLAVSIGTTPEIVVRHLTHHRDMKVFTNNIMAALSACTLPSAEVHIPGGMIRAGARDLVGPAVESFFAQYKVDIGIYGVGGVDADGGLLDFHEDEVRVREAIRLNCRKAFLLLDATKFGRAAHVRGGHIADADVVFSDYRPPQSVEAALADAGREFVLCGAEEAA</sequence>
<dbReference type="SUPFAM" id="SSF100950">
    <property type="entry name" value="NagB/RpiA/CoA transferase-like"/>
    <property type="match status" value="1"/>
</dbReference>
<dbReference type="PRINTS" id="PR00037">
    <property type="entry name" value="HTHLACR"/>
</dbReference>
<dbReference type="GO" id="GO:0003677">
    <property type="term" value="F:DNA binding"/>
    <property type="evidence" value="ECO:0007669"/>
    <property type="project" value="UniProtKB-KW"/>
</dbReference>
<keyword evidence="2" id="KW-0805">Transcription regulation</keyword>
<dbReference type="SUPFAM" id="SSF46785">
    <property type="entry name" value="Winged helix' DNA-binding domain"/>
    <property type="match status" value="1"/>
</dbReference>
<gene>
    <name evidence="6" type="ORF">FKG95_26375</name>
</gene>
<dbReference type="EMBL" id="VHSH01000013">
    <property type="protein sequence ID" value="TQV71964.1"/>
    <property type="molecule type" value="Genomic_DNA"/>
</dbReference>
<keyword evidence="3" id="KW-0238">DNA-binding</keyword>
<dbReference type="PROSITE" id="PS51000">
    <property type="entry name" value="HTH_DEOR_2"/>
    <property type="match status" value="1"/>
</dbReference>
<organism evidence="6 7">
    <name type="scientific">Denitrobaculum tricleocarpae</name>
    <dbReference type="NCBI Taxonomy" id="2591009"/>
    <lineage>
        <taxon>Bacteria</taxon>
        <taxon>Pseudomonadati</taxon>
        <taxon>Pseudomonadota</taxon>
        <taxon>Alphaproteobacteria</taxon>
        <taxon>Rhodospirillales</taxon>
        <taxon>Rhodospirillaceae</taxon>
        <taxon>Denitrobaculum</taxon>
    </lineage>
</organism>
<evidence type="ECO:0000259" key="5">
    <source>
        <dbReference type="PROSITE" id="PS51000"/>
    </source>
</evidence>
<dbReference type="InterPro" id="IPR036390">
    <property type="entry name" value="WH_DNA-bd_sf"/>
</dbReference>
<evidence type="ECO:0000313" key="7">
    <source>
        <dbReference type="Proteomes" id="UP000315252"/>
    </source>
</evidence>